<gene>
    <name evidence="8" type="ORF">BB559_005942</name>
</gene>
<sequence length="830" mass="92682">MRTFTSIGIFTCIYAYVVLAIENVFYSKMMNRYGNSREINEIIENMTLRDKVFQKIIPSFKYWKNTNRNQWNDIQNTVLPLTQINAQVAGMLRSYNFCGINLENENVISATQATTFTYELQKANLISNPVPLLIVSTKGGGSRENRISLGSIGPGNMAIGATMNETYASLCSQYAASEIGSIGVKLNLDLSCDVNSDPTNPSAGVSSFSMDPDEVTKLSFEAMRGVQSMHVACSAKHFPGGGDVVKDPDSGFSVCSKNTTQLEKTELQPFFGLIGNGMDVVVASHIQVPSLDDTAIPNDINGTMVVVPASLSKTIVTEKLRTQMGFNGVVISQEIDVPEMRDNFNVENIVSMAFKAGVDIINLPTEIVNLTQTTIFDTIYSKISSEIQSGNYTMDELDSSVRRIMAFKNKYGVFRITTGGLQQRIDQSIRVFGRQESLDLQNIVCRESITVVKNYNGIGIPFSNDNSNNVLVFMPDQKQCDSVQKTVKSSGINGNFKFFAYQDMVYNSTWDSVINGCTHVVVGSQVGVNNPPNDGVNILKDDQDPNNSKYCFPLKVVDACSSANKLVSVISLDSPYDIANFENADSIICAYGAEGLDSDGNQGPNISAAIQTVFGKSEPKGKLPTDVMDPIDKTKVVYTKAAPYPTPPNYQKYPNYKNPQGFQSYPNYQNPQSFQNYPNFQNLQNPQSYPNFQNPQGFQTYPNYLNPQGFQKYPNYQNPQDFQKYTSFQNPQGFQSYLNYQNPQSYPNFQSPQNPQSYPNFRNPQGLQSYPNFQSPQNPQSHSNFQNPQNPQIYPNYQNSEDNSVDPGNYYEPYMDFSLKKTFFSSSFYW</sequence>
<dbReference type="InterPro" id="IPR036962">
    <property type="entry name" value="Glyco_hydro_3_N_sf"/>
</dbReference>
<comment type="similarity">
    <text evidence="2">Belongs to the glycosyl hydrolase 3 family.</text>
</comment>
<feature type="compositionally biased region" description="Polar residues" evidence="6">
    <location>
        <begin position="657"/>
        <end position="727"/>
    </location>
</feature>
<dbReference type="EMBL" id="MBFT01000712">
    <property type="protein sequence ID" value="PVU87655.1"/>
    <property type="molecule type" value="Genomic_DNA"/>
</dbReference>
<dbReference type="Proteomes" id="UP000245699">
    <property type="component" value="Unassembled WGS sequence"/>
</dbReference>
<evidence type="ECO:0000313" key="8">
    <source>
        <dbReference type="EMBL" id="PVU87655.1"/>
    </source>
</evidence>
<feature type="domain" description="Glycoside hydrolase family 3 N-terminal" evidence="7">
    <location>
        <begin position="72"/>
        <end position="405"/>
    </location>
</feature>
<keyword evidence="5" id="KW-0326">Glycosidase</keyword>
<dbReference type="GO" id="GO:0009254">
    <property type="term" value="P:peptidoglycan turnover"/>
    <property type="evidence" value="ECO:0007669"/>
    <property type="project" value="TreeGrafter"/>
</dbReference>
<dbReference type="Gene3D" id="3.20.20.300">
    <property type="entry name" value="Glycoside hydrolase, family 3, N-terminal domain"/>
    <property type="match status" value="1"/>
</dbReference>
<protein>
    <recommendedName>
        <fullName evidence="3">beta-N-acetylhexosaminidase</fullName>
        <ecNumber evidence="3">3.2.1.52</ecNumber>
    </recommendedName>
</protein>
<dbReference type="GO" id="GO:0005975">
    <property type="term" value="P:carbohydrate metabolic process"/>
    <property type="evidence" value="ECO:0007669"/>
    <property type="project" value="InterPro"/>
</dbReference>
<reference evidence="8 9" key="1">
    <citation type="journal article" date="2018" name="MBio">
        <title>Comparative Genomics Reveals the Core Gene Toolbox for the Fungus-Insect Symbiosis.</title>
        <authorList>
            <person name="Wang Y."/>
            <person name="Stata M."/>
            <person name="Wang W."/>
            <person name="Stajich J.E."/>
            <person name="White M.M."/>
            <person name="Moncalvo J.M."/>
        </authorList>
    </citation>
    <scope>NUCLEOTIDE SEQUENCE [LARGE SCALE GENOMIC DNA]</scope>
    <source>
        <strain evidence="8 9">AUS-77-4</strain>
    </source>
</reference>
<feature type="region of interest" description="Disordered" evidence="6">
    <location>
        <begin position="739"/>
        <end position="807"/>
    </location>
</feature>
<dbReference type="EC" id="3.2.1.52" evidence="3"/>
<evidence type="ECO:0000256" key="5">
    <source>
        <dbReference type="ARBA" id="ARBA00023295"/>
    </source>
</evidence>
<dbReference type="InterPro" id="IPR001764">
    <property type="entry name" value="Glyco_hydro_3_N"/>
</dbReference>
<dbReference type="InterPro" id="IPR050226">
    <property type="entry name" value="NagZ_Beta-hexosaminidase"/>
</dbReference>
<feature type="region of interest" description="Disordered" evidence="6">
    <location>
        <begin position="648"/>
        <end position="727"/>
    </location>
</feature>
<dbReference type="GO" id="GO:0004563">
    <property type="term" value="F:beta-N-acetylhexosaminidase activity"/>
    <property type="evidence" value="ECO:0007669"/>
    <property type="project" value="UniProtKB-EC"/>
</dbReference>
<accession>A0A2T9Y5S0</accession>
<keyword evidence="9" id="KW-1185">Reference proteome</keyword>
<dbReference type="PANTHER" id="PTHR30480">
    <property type="entry name" value="BETA-HEXOSAMINIDASE-RELATED"/>
    <property type="match status" value="1"/>
</dbReference>
<evidence type="ECO:0000256" key="6">
    <source>
        <dbReference type="SAM" id="MobiDB-lite"/>
    </source>
</evidence>
<evidence type="ECO:0000313" key="9">
    <source>
        <dbReference type="Proteomes" id="UP000245699"/>
    </source>
</evidence>
<dbReference type="InterPro" id="IPR017853">
    <property type="entry name" value="GH"/>
</dbReference>
<feature type="compositionally biased region" description="Polar residues" evidence="6">
    <location>
        <begin position="739"/>
        <end position="802"/>
    </location>
</feature>
<dbReference type="PANTHER" id="PTHR30480:SF13">
    <property type="entry name" value="BETA-HEXOSAMINIDASE"/>
    <property type="match status" value="1"/>
</dbReference>
<evidence type="ECO:0000256" key="3">
    <source>
        <dbReference type="ARBA" id="ARBA00012663"/>
    </source>
</evidence>
<evidence type="ECO:0000256" key="1">
    <source>
        <dbReference type="ARBA" id="ARBA00001231"/>
    </source>
</evidence>
<comment type="catalytic activity">
    <reaction evidence="1">
        <text>Hydrolysis of terminal non-reducing N-acetyl-D-hexosamine residues in N-acetyl-beta-D-hexosaminides.</text>
        <dbReference type="EC" id="3.2.1.52"/>
    </reaction>
</comment>
<organism evidence="8 9">
    <name type="scientific">Furculomyces boomerangus</name>
    <dbReference type="NCBI Taxonomy" id="61424"/>
    <lineage>
        <taxon>Eukaryota</taxon>
        <taxon>Fungi</taxon>
        <taxon>Fungi incertae sedis</taxon>
        <taxon>Zoopagomycota</taxon>
        <taxon>Kickxellomycotina</taxon>
        <taxon>Harpellomycetes</taxon>
        <taxon>Harpellales</taxon>
        <taxon>Harpellaceae</taxon>
        <taxon>Furculomyces</taxon>
    </lineage>
</organism>
<dbReference type="Gene3D" id="3.40.50.1700">
    <property type="entry name" value="Glycoside hydrolase family 3 C-terminal domain"/>
    <property type="match status" value="1"/>
</dbReference>
<evidence type="ECO:0000256" key="4">
    <source>
        <dbReference type="ARBA" id="ARBA00022801"/>
    </source>
</evidence>
<evidence type="ECO:0000259" key="7">
    <source>
        <dbReference type="Pfam" id="PF00933"/>
    </source>
</evidence>
<keyword evidence="4" id="KW-0378">Hydrolase</keyword>
<evidence type="ECO:0000256" key="2">
    <source>
        <dbReference type="ARBA" id="ARBA00005336"/>
    </source>
</evidence>
<name>A0A2T9Y5S0_9FUNG</name>
<comment type="caution">
    <text evidence="8">The sequence shown here is derived from an EMBL/GenBank/DDBJ whole genome shotgun (WGS) entry which is preliminary data.</text>
</comment>
<dbReference type="SUPFAM" id="SSF51445">
    <property type="entry name" value="(Trans)glycosidases"/>
    <property type="match status" value="1"/>
</dbReference>
<proteinExistence type="inferred from homology"/>
<dbReference type="Pfam" id="PF00933">
    <property type="entry name" value="Glyco_hydro_3"/>
    <property type="match status" value="1"/>
</dbReference>
<dbReference type="InterPro" id="IPR036881">
    <property type="entry name" value="Glyco_hydro_3_C_sf"/>
</dbReference>
<dbReference type="AlphaFoldDB" id="A0A2T9Y5S0"/>
<dbReference type="OrthoDB" id="416222at2759"/>
<dbReference type="STRING" id="61424.A0A2T9Y5S0"/>